<reference evidence="2" key="1">
    <citation type="journal article" date="2023" name="G3 (Bethesda)">
        <title>Genome assembly and association tests identify interacting loci associated with vigor, precocity, and sex in interspecific pistachio rootstocks.</title>
        <authorList>
            <person name="Palmer W."/>
            <person name="Jacygrad E."/>
            <person name="Sagayaradj S."/>
            <person name="Cavanaugh K."/>
            <person name="Han R."/>
            <person name="Bertier L."/>
            <person name="Beede B."/>
            <person name="Kafkas S."/>
            <person name="Golino D."/>
            <person name="Preece J."/>
            <person name="Michelmore R."/>
        </authorList>
    </citation>
    <scope>NUCLEOTIDE SEQUENCE [LARGE SCALE GENOMIC DNA]</scope>
</reference>
<evidence type="ECO:0000313" key="2">
    <source>
        <dbReference type="Proteomes" id="UP001163603"/>
    </source>
</evidence>
<keyword evidence="2" id="KW-1185">Reference proteome</keyword>
<dbReference type="EMBL" id="CM047744">
    <property type="protein sequence ID" value="KAJ0028780.1"/>
    <property type="molecule type" value="Genomic_DNA"/>
</dbReference>
<protein>
    <submittedName>
        <fullName evidence="1">Uncharacterized protein</fullName>
    </submittedName>
</protein>
<evidence type="ECO:0000313" key="1">
    <source>
        <dbReference type="EMBL" id="KAJ0028780.1"/>
    </source>
</evidence>
<sequence>MNYLNYVIVEHGSLRGLVPDKLFSFPFIQQVKLRNNSFNGTLNLGGEVGEQLQLVDLENNQISALALSENSNYTLNLNFCQGLQQAGKPYSTSLAHCGGKSCPSDQKLNPQNCTCAYPSEGELYFRAPSFRDLSNVNLFHALEMSLWVQLGLNPGSVFLQNPFLNTDDYLQVQVALFPSGGLYFNSSEVEWIGLQFASQIYKPPPEFGPYFFIASPYHFPGY</sequence>
<comment type="caution">
    <text evidence="1">The sequence shown here is derived from an EMBL/GenBank/DDBJ whole genome shotgun (WGS) entry which is preliminary data.</text>
</comment>
<gene>
    <name evidence="1" type="ORF">Pint_36328</name>
</gene>
<proteinExistence type="predicted"/>
<dbReference type="Proteomes" id="UP001163603">
    <property type="component" value="Chromosome 9"/>
</dbReference>
<name>A0ACC0Y4Z4_9ROSI</name>
<accession>A0ACC0Y4Z4</accession>
<organism evidence="1 2">
    <name type="scientific">Pistacia integerrima</name>
    <dbReference type="NCBI Taxonomy" id="434235"/>
    <lineage>
        <taxon>Eukaryota</taxon>
        <taxon>Viridiplantae</taxon>
        <taxon>Streptophyta</taxon>
        <taxon>Embryophyta</taxon>
        <taxon>Tracheophyta</taxon>
        <taxon>Spermatophyta</taxon>
        <taxon>Magnoliopsida</taxon>
        <taxon>eudicotyledons</taxon>
        <taxon>Gunneridae</taxon>
        <taxon>Pentapetalae</taxon>
        <taxon>rosids</taxon>
        <taxon>malvids</taxon>
        <taxon>Sapindales</taxon>
        <taxon>Anacardiaceae</taxon>
        <taxon>Pistacia</taxon>
    </lineage>
</organism>